<reference evidence="2" key="1">
    <citation type="journal article" date="2014" name="Int. J. Syst. Evol. Microbiol.">
        <title>Complete genome sequence of Corynebacterium casei LMG S-19264T (=DSM 44701T), isolated from a smear-ripened cheese.</title>
        <authorList>
            <consortium name="US DOE Joint Genome Institute (JGI-PGF)"/>
            <person name="Walter F."/>
            <person name="Albersmeier A."/>
            <person name="Kalinowski J."/>
            <person name="Ruckert C."/>
        </authorList>
    </citation>
    <scope>NUCLEOTIDE SEQUENCE</scope>
    <source>
        <strain evidence="2">CGMCC 1.16134</strain>
    </source>
</reference>
<name>A0A917CQK3_9BACL</name>
<evidence type="ECO:0000256" key="1">
    <source>
        <dbReference type="SAM" id="Phobius"/>
    </source>
</evidence>
<dbReference type="Proteomes" id="UP000637643">
    <property type="component" value="Unassembled WGS sequence"/>
</dbReference>
<feature type="transmembrane region" description="Helical" evidence="1">
    <location>
        <begin position="12"/>
        <end position="30"/>
    </location>
</feature>
<organism evidence="2 3">
    <name type="scientific">Paenibacillus albidus</name>
    <dbReference type="NCBI Taxonomy" id="2041023"/>
    <lineage>
        <taxon>Bacteria</taxon>
        <taxon>Bacillati</taxon>
        <taxon>Bacillota</taxon>
        <taxon>Bacilli</taxon>
        <taxon>Bacillales</taxon>
        <taxon>Paenibacillaceae</taxon>
        <taxon>Paenibacillus</taxon>
    </lineage>
</organism>
<protein>
    <submittedName>
        <fullName evidence="2">Uncharacterized protein</fullName>
    </submittedName>
</protein>
<evidence type="ECO:0000313" key="2">
    <source>
        <dbReference type="EMBL" id="GGF94996.1"/>
    </source>
</evidence>
<reference evidence="2" key="2">
    <citation type="submission" date="2020-09" db="EMBL/GenBank/DDBJ databases">
        <authorList>
            <person name="Sun Q."/>
            <person name="Zhou Y."/>
        </authorList>
    </citation>
    <scope>NUCLEOTIDE SEQUENCE</scope>
    <source>
        <strain evidence="2">CGMCC 1.16134</strain>
    </source>
</reference>
<dbReference type="EMBL" id="BMKR01000022">
    <property type="protein sequence ID" value="GGF94996.1"/>
    <property type="molecule type" value="Genomic_DNA"/>
</dbReference>
<comment type="caution">
    <text evidence="2">The sequence shown here is derived from an EMBL/GenBank/DDBJ whole genome shotgun (WGS) entry which is preliminary data.</text>
</comment>
<accession>A0A917CQK3</accession>
<keyword evidence="3" id="KW-1185">Reference proteome</keyword>
<keyword evidence="1" id="KW-1133">Transmembrane helix</keyword>
<sequence>MLLGEERETMMDVYMVAALVAIFGLFYAFASWCERVVDDRGGQGQ</sequence>
<keyword evidence="1" id="KW-0472">Membrane</keyword>
<proteinExistence type="predicted"/>
<evidence type="ECO:0000313" key="3">
    <source>
        <dbReference type="Proteomes" id="UP000637643"/>
    </source>
</evidence>
<gene>
    <name evidence="2" type="ORF">GCM10010912_44910</name>
</gene>
<keyword evidence="1" id="KW-0812">Transmembrane</keyword>
<dbReference type="AlphaFoldDB" id="A0A917CQK3"/>